<sequence>MNYFEFSYPDGKISKNFHLEKYSLFFLSYPENKHIWTKSHTTLASRYFSENGKIISTLFYSHNVAQGSFSLLYSHGSSGFYSLGDKSKMNQLIDLDGQLDLIFTGACISPEKAFLVIEDFSKNPLELSKKIDWINTKDVDMTEKYKLLGLED</sequence>
<gene>
    <name evidence="1" type="ORF">NCTC10376_01473</name>
</gene>
<dbReference type="RefSeq" id="WP_115370506.1">
    <property type="nucleotide sequence ID" value="NZ_CAXOHZ010000024.1"/>
</dbReference>
<dbReference type="AlphaFoldDB" id="A0A379F864"/>
<evidence type="ECO:0000313" key="1">
    <source>
        <dbReference type="EMBL" id="SUC15622.1"/>
    </source>
</evidence>
<accession>A0A379F864</accession>
<dbReference type="EMBL" id="UGTW01000001">
    <property type="protein sequence ID" value="SUC15622.1"/>
    <property type="molecule type" value="Genomic_DNA"/>
</dbReference>
<protein>
    <submittedName>
        <fullName evidence="1">Uncharacterized protein</fullName>
    </submittedName>
</protein>
<organism evidence="1 2">
    <name type="scientific">Proteus vulgaris</name>
    <dbReference type="NCBI Taxonomy" id="585"/>
    <lineage>
        <taxon>Bacteria</taxon>
        <taxon>Pseudomonadati</taxon>
        <taxon>Pseudomonadota</taxon>
        <taxon>Gammaproteobacteria</taxon>
        <taxon>Enterobacterales</taxon>
        <taxon>Morganellaceae</taxon>
        <taxon>Proteus</taxon>
    </lineage>
</organism>
<dbReference type="Proteomes" id="UP000254331">
    <property type="component" value="Unassembled WGS sequence"/>
</dbReference>
<proteinExistence type="predicted"/>
<reference evidence="1 2" key="1">
    <citation type="submission" date="2018-06" db="EMBL/GenBank/DDBJ databases">
        <authorList>
            <consortium name="Pathogen Informatics"/>
            <person name="Doyle S."/>
        </authorList>
    </citation>
    <scope>NUCLEOTIDE SEQUENCE [LARGE SCALE GENOMIC DNA]</scope>
    <source>
        <strain evidence="1 2">NCTC10376</strain>
    </source>
</reference>
<name>A0A379F864_PROVU</name>
<evidence type="ECO:0000313" key="2">
    <source>
        <dbReference type="Proteomes" id="UP000254331"/>
    </source>
</evidence>